<dbReference type="Gene3D" id="3.30.200.20">
    <property type="entry name" value="Phosphorylase Kinase, domain 1"/>
    <property type="match status" value="1"/>
</dbReference>
<dbReference type="Pfam" id="PF07714">
    <property type="entry name" value="PK_Tyr_Ser-Thr"/>
    <property type="match status" value="1"/>
</dbReference>
<dbReference type="CDD" id="cd14066">
    <property type="entry name" value="STKc_IRAK"/>
    <property type="match status" value="1"/>
</dbReference>
<evidence type="ECO:0000256" key="14">
    <source>
        <dbReference type="SAM" id="SignalP"/>
    </source>
</evidence>
<keyword evidence="17" id="KW-1185">Reference proteome</keyword>
<evidence type="ECO:0000256" key="2">
    <source>
        <dbReference type="ARBA" id="ARBA00012513"/>
    </source>
</evidence>
<dbReference type="Pfam" id="PF13947">
    <property type="entry name" value="GUB_WAK_bind"/>
    <property type="match status" value="1"/>
</dbReference>
<proteinExistence type="predicted"/>
<evidence type="ECO:0000256" key="10">
    <source>
        <dbReference type="ARBA" id="ARBA00047899"/>
    </source>
</evidence>
<keyword evidence="8 12" id="KW-0067">ATP-binding</keyword>
<dbReference type="InterPro" id="IPR025287">
    <property type="entry name" value="WAK_GUB"/>
</dbReference>
<keyword evidence="7" id="KW-0418">Kinase</keyword>
<evidence type="ECO:0000256" key="13">
    <source>
        <dbReference type="SAM" id="Phobius"/>
    </source>
</evidence>
<dbReference type="Pfam" id="PF14380">
    <property type="entry name" value="WAK_assoc"/>
    <property type="match status" value="1"/>
</dbReference>
<dbReference type="SUPFAM" id="SSF56112">
    <property type="entry name" value="Protein kinase-like (PK-like)"/>
    <property type="match status" value="1"/>
</dbReference>
<dbReference type="InterPro" id="IPR008271">
    <property type="entry name" value="Ser/Thr_kinase_AS"/>
</dbReference>
<dbReference type="InterPro" id="IPR017441">
    <property type="entry name" value="Protein_kinase_ATP_BS"/>
</dbReference>
<gene>
    <name evidence="16" type="ORF">OIU77_021431</name>
</gene>
<name>A0ABQ9C9X8_9ROSI</name>
<comment type="subcellular location">
    <subcellularLocation>
        <location evidence="1">Membrane</location>
        <topology evidence="1">Single-pass membrane protein</topology>
    </subcellularLocation>
</comment>
<keyword evidence="4" id="KW-0808">Transferase</keyword>
<dbReference type="SMART" id="SM00220">
    <property type="entry name" value="S_TKc"/>
    <property type="match status" value="1"/>
</dbReference>
<keyword evidence="13" id="KW-0472">Membrane</keyword>
<dbReference type="InterPro" id="IPR011009">
    <property type="entry name" value="Kinase-like_dom_sf"/>
</dbReference>
<evidence type="ECO:0000256" key="5">
    <source>
        <dbReference type="ARBA" id="ARBA00022729"/>
    </source>
</evidence>
<dbReference type="Gene3D" id="1.10.510.10">
    <property type="entry name" value="Transferase(Phosphotransferase) domain 1"/>
    <property type="match status" value="1"/>
</dbReference>
<dbReference type="PROSITE" id="PS50011">
    <property type="entry name" value="PROTEIN_KINASE_DOM"/>
    <property type="match status" value="1"/>
</dbReference>
<keyword evidence="13" id="KW-1133">Transmembrane helix</keyword>
<evidence type="ECO:0000259" key="15">
    <source>
        <dbReference type="PROSITE" id="PS50011"/>
    </source>
</evidence>
<keyword evidence="13" id="KW-0812">Transmembrane</keyword>
<feature type="domain" description="Protein kinase" evidence="15">
    <location>
        <begin position="359"/>
        <end position="634"/>
    </location>
</feature>
<keyword evidence="9" id="KW-0325">Glycoprotein</keyword>
<dbReference type="PROSITE" id="PS00107">
    <property type="entry name" value="PROTEIN_KINASE_ATP"/>
    <property type="match status" value="1"/>
</dbReference>
<evidence type="ECO:0000256" key="8">
    <source>
        <dbReference type="ARBA" id="ARBA00022840"/>
    </source>
</evidence>
<dbReference type="InterPro" id="IPR032872">
    <property type="entry name" value="WAK_assoc_C"/>
</dbReference>
<evidence type="ECO:0000256" key="1">
    <source>
        <dbReference type="ARBA" id="ARBA00004167"/>
    </source>
</evidence>
<evidence type="ECO:0000256" key="9">
    <source>
        <dbReference type="ARBA" id="ARBA00023180"/>
    </source>
</evidence>
<evidence type="ECO:0000313" key="17">
    <source>
        <dbReference type="Proteomes" id="UP001141253"/>
    </source>
</evidence>
<sequence>MHPLTTASATSFLFTLLLFFHLTASCPRNDARDLSNCNQNFSCGNLTNITYPFTGGQRPSCCGPPEFHLGCSDLTTTLTANSLPYLVTQVNQTSQTLRLSLVFLGLYNDSPCIYPFNMTTFDNSRFSLVSNHSTLSLFFGCKNPGDSDKENFKLSRPGPGHSEEGFFKIGDPDPGPGPPFMDKCQTSFQVPFLRSREQELQAKGSSLLVEVLKEGFDVSYSNPSSDDYQEWYKHSGGQSGFDGEPICICDDQLLFPEKSPNRKHLIIGVSLASGAVLVIIVGGWVMVFKRMKKRKSAMEQFEGLPAVTPTSSNGLATSANFFRATPSIANSKPGLDKSSTYFGVRVFSYNELEEATNCFDSSKQLGDGGFGTVYHGLLRDGREVAVKRLYESNMRRAVQFMNEIEILAQLRHRNLVELHGCTSRHGRELLLVYEYIPNGTVADHLHGRQSNSGLLPWPVRMNIAIETACALAYLHSSDVIHRDVKTDNILLENDFHVKVADFGLSRLFPTDVTHVSTAPQGTPGYVDPEYYQCYHLTNKSDVYSFGVVLIELISGLEAVDITRSVRDINLSTMAVNKILNQALNELVDPFLGFDKDFVVREMVTSVAELAFRCLQYEREMRPTMEEVVEELRGIERENYGAGKGEIEYQGR</sequence>
<feature type="binding site" evidence="12">
    <location>
        <position position="387"/>
    </location>
    <ligand>
        <name>ATP</name>
        <dbReference type="ChEBI" id="CHEBI:30616"/>
    </ligand>
</feature>
<dbReference type="PROSITE" id="PS00108">
    <property type="entry name" value="PROTEIN_KINASE_ST"/>
    <property type="match status" value="1"/>
</dbReference>
<comment type="caution">
    <text evidence="16">The sequence shown here is derived from an EMBL/GenBank/DDBJ whole genome shotgun (WGS) entry which is preliminary data.</text>
</comment>
<evidence type="ECO:0000256" key="3">
    <source>
        <dbReference type="ARBA" id="ARBA00022527"/>
    </source>
</evidence>
<reference evidence="16" key="1">
    <citation type="submission" date="2022-10" db="EMBL/GenBank/DDBJ databases">
        <authorList>
            <person name="Hyden B.L."/>
            <person name="Feng K."/>
            <person name="Yates T."/>
            <person name="Jawdy S."/>
            <person name="Smart L.B."/>
            <person name="Muchero W."/>
        </authorList>
    </citation>
    <scope>NUCLEOTIDE SEQUENCE</scope>
    <source>
        <tissue evidence="16">Shoot tip</tissue>
    </source>
</reference>
<evidence type="ECO:0000256" key="7">
    <source>
        <dbReference type="ARBA" id="ARBA00022777"/>
    </source>
</evidence>
<dbReference type="InterPro" id="IPR000719">
    <property type="entry name" value="Prot_kinase_dom"/>
</dbReference>
<evidence type="ECO:0000256" key="12">
    <source>
        <dbReference type="PROSITE-ProRule" id="PRU10141"/>
    </source>
</evidence>
<comment type="catalytic activity">
    <reaction evidence="10">
        <text>L-threonyl-[protein] + ATP = O-phospho-L-threonyl-[protein] + ADP + H(+)</text>
        <dbReference type="Rhea" id="RHEA:46608"/>
        <dbReference type="Rhea" id="RHEA-COMP:11060"/>
        <dbReference type="Rhea" id="RHEA-COMP:11605"/>
        <dbReference type="ChEBI" id="CHEBI:15378"/>
        <dbReference type="ChEBI" id="CHEBI:30013"/>
        <dbReference type="ChEBI" id="CHEBI:30616"/>
        <dbReference type="ChEBI" id="CHEBI:61977"/>
        <dbReference type="ChEBI" id="CHEBI:456216"/>
        <dbReference type="EC" id="2.7.11.1"/>
    </reaction>
</comment>
<dbReference type="InterPro" id="IPR001245">
    <property type="entry name" value="Ser-Thr/Tyr_kinase_cat_dom"/>
</dbReference>
<dbReference type="Proteomes" id="UP001141253">
    <property type="component" value="Chromosome 4"/>
</dbReference>
<dbReference type="EMBL" id="JAPFFI010000004">
    <property type="protein sequence ID" value="KAJ6396395.1"/>
    <property type="molecule type" value="Genomic_DNA"/>
</dbReference>
<dbReference type="EC" id="2.7.11.1" evidence="2"/>
<keyword evidence="6 12" id="KW-0547">Nucleotide-binding</keyword>
<feature type="signal peptide" evidence="14">
    <location>
        <begin position="1"/>
        <end position="25"/>
    </location>
</feature>
<comment type="catalytic activity">
    <reaction evidence="11">
        <text>L-seryl-[protein] + ATP = O-phospho-L-seryl-[protein] + ADP + H(+)</text>
        <dbReference type="Rhea" id="RHEA:17989"/>
        <dbReference type="Rhea" id="RHEA-COMP:9863"/>
        <dbReference type="Rhea" id="RHEA-COMP:11604"/>
        <dbReference type="ChEBI" id="CHEBI:15378"/>
        <dbReference type="ChEBI" id="CHEBI:29999"/>
        <dbReference type="ChEBI" id="CHEBI:30616"/>
        <dbReference type="ChEBI" id="CHEBI:83421"/>
        <dbReference type="ChEBI" id="CHEBI:456216"/>
        <dbReference type="EC" id="2.7.11.1"/>
    </reaction>
</comment>
<evidence type="ECO:0000256" key="6">
    <source>
        <dbReference type="ARBA" id="ARBA00022741"/>
    </source>
</evidence>
<feature type="chain" id="PRO_5045396707" description="non-specific serine/threonine protein kinase" evidence="14">
    <location>
        <begin position="26"/>
        <end position="651"/>
    </location>
</feature>
<accession>A0ABQ9C9X8</accession>
<protein>
    <recommendedName>
        <fullName evidence="2">non-specific serine/threonine protein kinase</fullName>
        <ecNumber evidence="2">2.7.11.1</ecNumber>
    </recommendedName>
</protein>
<organism evidence="16 17">
    <name type="scientific">Salix suchowensis</name>
    <dbReference type="NCBI Taxonomy" id="1278906"/>
    <lineage>
        <taxon>Eukaryota</taxon>
        <taxon>Viridiplantae</taxon>
        <taxon>Streptophyta</taxon>
        <taxon>Embryophyta</taxon>
        <taxon>Tracheophyta</taxon>
        <taxon>Spermatophyta</taxon>
        <taxon>Magnoliopsida</taxon>
        <taxon>eudicotyledons</taxon>
        <taxon>Gunneridae</taxon>
        <taxon>Pentapetalae</taxon>
        <taxon>rosids</taxon>
        <taxon>fabids</taxon>
        <taxon>Malpighiales</taxon>
        <taxon>Salicaceae</taxon>
        <taxon>Saliceae</taxon>
        <taxon>Salix</taxon>
    </lineage>
</organism>
<dbReference type="PANTHER" id="PTHR46008">
    <property type="entry name" value="LEAF RUST 10 DISEASE-RESISTANCE LOCUS RECEPTOR-LIKE PROTEIN KINASE-LIKE 1.4"/>
    <property type="match status" value="1"/>
</dbReference>
<evidence type="ECO:0000256" key="4">
    <source>
        <dbReference type="ARBA" id="ARBA00022679"/>
    </source>
</evidence>
<keyword evidence="3" id="KW-0723">Serine/threonine-protein kinase</keyword>
<evidence type="ECO:0000256" key="11">
    <source>
        <dbReference type="ARBA" id="ARBA00048679"/>
    </source>
</evidence>
<evidence type="ECO:0000313" key="16">
    <source>
        <dbReference type="EMBL" id="KAJ6396395.1"/>
    </source>
</evidence>
<keyword evidence="5 14" id="KW-0732">Signal</keyword>
<dbReference type="PANTHER" id="PTHR46008:SF34">
    <property type="entry name" value="PROTEIN KINASE DOMAIN-CONTAINING PROTEIN"/>
    <property type="match status" value="1"/>
</dbReference>
<reference evidence="16" key="2">
    <citation type="journal article" date="2023" name="Int. J. Mol. Sci.">
        <title>De Novo Assembly and Annotation of 11 Diverse Shrub Willow (Salix) Genomes Reveals Novel Gene Organization in Sex-Linked Regions.</title>
        <authorList>
            <person name="Hyden B."/>
            <person name="Feng K."/>
            <person name="Yates T.B."/>
            <person name="Jawdy S."/>
            <person name="Cereghino C."/>
            <person name="Smart L.B."/>
            <person name="Muchero W."/>
        </authorList>
    </citation>
    <scope>NUCLEOTIDE SEQUENCE</scope>
    <source>
        <tissue evidence="16">Shoot tip</tissue>
    </source>
</reference>
<feature type="transmembrane region" description="Helical" evidence="13">
    <location>
        <begin position="265"/>
        <end position="288"/>
    </location>
</feature>